<comment type="caution">
    <text evidence="2">The sequence shown here is derived from an EMBL/GenBank/DDBJ whole genome shotgun (WGS) entry which is preliminary data.</text>
</comment>
<dbReference type="Proteomes" id="UP000601435">
    <property type="component" value="Unassembled WGS sequence"/>
</dbReference>
<accession>A0A812WV91</accession>
<feature type="domain" description="Methyltransferase FkbM" evidence="1">
    <location>
        <begin position="124"/>
        <end position="259"/>
    </location>
</feature>
<reference evidence="2" key="1">
    <citation type="submission" date="2021-02" db="EMBL/GenBank/DDBJ databases">
        <authorList>
            <person name="Dougan E. K."/>
            <person name="Rhodes N."/>
            <person name="Thang M."/>
            <person name="Chan C."/>
        </authorList>
    </citation>
    <scope>NUCLEOTIDE SEQUENCE</scope>
</reference>
<dbReference type="OrthoDB" id="410422at2759"/>
<dbReference type="InterPro" id="IPR029063">
    <property type="entry name" value="SAM-dependent_MTases_sf"/>
</dbReference>
<sequence length="297" mass="33281">MGLPPTTREECCMREHPDSSRCFPGVHSQHECCGQGYAMLFADSPREPLKAQGDHPAFSAQQVSWESWIHASTQVLEFNLGAMSLVFRDFKISRFGMESQLKELQKDAYGFSTLLLHHGDVVLDVGANVGVVSIWLAKLYPGIRIIAIELDPTNFRFMLWNLHRNNVTDQVWPVNVGACESGNATYELFPPVQGGVIRRVVRSNVPCMSLQSIFQAFGIRDLALMKLDCEGCEFSFITSQTAKGPFRLTRTIVGEFHDPTLVRFDALSMERAQRAYQIMCAPGNTVLGCQTPAWPYQ</sequence>
<name>A0A812WV91_9DINO</name>
<evidence type="ECO:0000313" key="2">
    <source>
        <dbReference type="EMBL" id="CAE7699804.1"/>
    </source>
</evidence>
<organism evidence="2 3">
    <name type="scientific">Symbiodinium necroappetens</name>
    <dbReference type="NCBI Taxonomy" id="1628268"/>
    <lineage>
        <taxon>Eukaryota</taxon>
        <taxon>Sar</taxon>
        <taxon>Alveolata</taxon>
        <taxon>Dinophyceae</taxon>
        <taxon>Suessiales</taxon>
        <taxon>Symbiodiniaceae</taxon>
        <taxon>Symbiodinium</taxon>
    </lineage>
</organism>
<keyword evidence="3" id="KW-1185">Reference proteome</keyword>
<dbReference type="EMBL" id="CAJNJA010034914">
    <property type="protein sequence ID" value="CAE7699804.1"/>
    <property type="molecule type" value="Genomic_DNA"/>
</dbReference>
<dbReference type="PANTHER" id="PTHR34203">
    <property type="entry name" value="METHYLTRANSFERASE, FKBM FAMILY PROTEIN"/>
    <property type="match status" value="1"/>
</dbReference>
<proteinExistence type="predicted"/>
<dbReference type="SUPFAM" id="SSF53335">
    <property type="entry name" value="S-adenosyl-L-methionine-dependent methyltransferases"/>
    <property type="match status" value="1"/>
</dbReference>
<evidence type="ECO:0000259" key="1">
    <source>
        <dbReference type="Pfam" id="PF05050"/>
    </source>
</evidence>
<dbReference type="CDD" id="cd02440">
    <property type="entry name" value="AdoMet_MTases"/>
    <property type="match status" value="1"/>
</dbReference>
<dbReference type="Gene3D" id="3.40.50.150">
    <property type="entry name" value="Vaccinia Virus protein VP39"/>
    <property type="match status" value="1"/>
</dbReference>
<dbReference type="NCBIfam" id="TIGR01444">
    <property type="entry name" value="fkbM_fam"/>
    <property type="match status" value="1"/>
</dbReference>
<evidence type="ECO:0000313" key="3">
    <source>
        <dbReference type="Proteomes" id="UP000601435"/>
    </source>
</evidence>
<dbReference type="Pfam" id="PF05050">
    <property type="entry name" value="Methyltransf_21"/>
    <property type="match status" value="1"/>
</dbReference>
<dbReference type="AlphaFoldDB" id="A0A812WV91"/>
<dbReference type="InterPro" id="IPR006342">
    <property type="entry name" value="FkbM_mtfrase"/>
</dbReference>
<dbReference type="PANTHER" id="PTHR34203:SF13">
    <property type="entry name" value="EXPRESSED PROTEIN"/>
    <property type="match status" value="1"/>
</dbReference>
<gene>
    <name evidence="2" type="ORF">SNEC2469_LOCUS20162</name>
</gene>
<protein>
    <recommendedName>
        <fullName evidence="1">Methyltransferase FkbM domain-containing protein</fullName>
    </recommendedName>
</protein>
<dbReference type="InterPro" id="IPR052514">
    <property type="entry name" value="SAM-dependent_MTase"/>
</dbReference>